<dbReference type="GO" id="GO:0033294">
    <property type="term" value="F:ectoine binding"/>
    <property type="evidence" value="ECO:0007669"/>
    <property type="project" value="InterPro"/>
</dbReference>
<dbReference type="Pfam" id="PF00497">
    <property type="entry name" value="SBP_bac_3"/>
    <property type="match status" value="1"/>
</dbReference>
<dbReference type="PANTHER" id="PTHR35936">
    <property type="entry name" value="MEMBRANE-BOUND LYTIC MUREIN TRANSGLYCOSYLASE F"/>
    <property type="match status" value="1"/>
</dbReference>
<dbReference type="PANTHER" id="PTHR35936:SF17">
    <property type="entry name" value="ARGININE-BINDING EXTRACELLULAR PROTEIN ARTP"/>
    <property type="match status" value="1"/>
</dbReference>
<name>A0A366E1X7_9HYPH</name>
<keyword evidence="4" id="KW-1185">Reference proteome</keyword>
<sequence length="276" mass="29543">MSVLLSVFAHGAEADTLSKIKEQGFAQVGFSNLTPWGFVAENGELDGVEAVLIRAFLASQGVEGMDGVLTQYVSLIPALQAGRFDLIGAGMQIRPERCKQVAFGDPEWISQQAFATLSGNPKDLRSLEDITRKKARLAVVSGGAEREYAVLNGVPEEQIVVFPDLATVAAGLRAERIDAVMFAAVSTRGFVKTQGQGDIEMVTLTKQPVGKDGKPAIGYGAIGFRKGDDALITAWNDWLRKAKQSGELLRLVEPYGLEATDIPAEDITAESLCASK</sequence>
<reference evidence="3 4" key="1">
    <citation type="submission" date="2018-06" db="EMBL/GenBank/DDBJ databases">
        <title>Genomic Encyclopedia of Type Strains, Phase IV (KMG-IV): sequencing the most valuable type-strain genomes for metagenomic binning, comparative biology and taxonomic classification.</title>
        <authorList>
            <person name="Goeker M."/>
        </authorList>
    </citation>
    <scope>NUCLEOTIDE SEQUENCE [LARGE SCALE GENOMIC DNA]</scope>
    <source>
        <strain evidence="3 4">DSM 25619</strain>
    </source>
</reference>
<feature type="domain" description="Solute-binding protein family 3/N-terminal" evidence="2">
    <location>
        <begin position="25"/>
        <end position="259"/>
    </location>
</feature>
<gene>
    <name evidence="3" type="ORF">DFR47_10387</name>
</gene>
<evidence type="ECO:0000259" key="2">
    <source>
        <dbReference type="SMART" id="SM00062"/>
    </source>
</evidence>
<dbReference type="SMART" id="SM00062">
    <property type="entry name" value="PBPb"/>
    <property type="match status" value="1"/>
</dbReference>
<dbReference type="NCBIfam" id="TIGR02995">
    <property type="entry name" value="ectoine_ehuB"/>
    <property type="match status" value="1"/>
</dbReference>
<dbReference type="InterPro" id="IPR001638">
    <property type="entry name" value="Solute-binding_3/MltF_N"/>
</dbReference>
<dbReference type="RefSeq" id="WP_170137468.1">
    <property type="nucleotide sequence ID" value="NZ_JBHEEG010000008.1"/>
</dbReference>
<dbReference type="Gene3D" id="3.40.190.10">
    <property type="entry name" value="Periplasmic binding protein-like II"/>
    <property type="match status" value="2"/>
</dbReference>
<evidence type="ECO:0000256" key="1">
    <source>
        <dbReference type="ARBA" id="ARBA00022729"/>
    </source>
</evidence>
<dbReference type="Proteomes" id="UP000252893">
    <property type="component" value="Unassembled WGS sequence"/>
</dbReference>
<dbReference type="AlphaFoldDB" id="A0A366E1X7"/>
<dbReference type="GO" id="GO:0051470">
    <property type="term" value="P:ectoine transmembrane transport"/>
    <property type="evidence" value="ECO:0007669"/>
    <property type="project" value="InterPro"/>
</dbReference>
<comment type="caution">
    <text evidence="3">The sequence shown here is derived from an EMBL/GenBank/DDBJ whole genome shotgun (WGS) entry which is preliminary data.</text>
</comment>
<proteinExistence type="predicted"/>
<keyword evidence="1" id="KW-0732">Signal</keyword>
<accession>A0A366E1X7</accession>
<evidence type="ECO:0000313" key="3">
    <source>
        <dbReference type="EMBL" id="RBO95524.1"/>
    </source>
</evidence>
<dbReference type="EMBL" id="QNRH01000003">
    <property type="protein sequence ID" value="RBO95524.1"/>
    <property type="molecule type" value="Genomic_DNA"/>
</dbReference>
<dbReference type="InterPro" id="IPR014337">
    <property type="entry name" value="Ectoine_EhuB"/>
</dbReference>
<dbReference type="SUPFAM" id="SSF53850">
    <property type="entry name" value="Periplasmic binding protein-like II"/>
    <property type="match status" value="1"/>
</dbReference>
<protein>
    <submittedName>
        <fullName evidence="3">Amino acid ABC transporter substrate-binding protein (PAAT family)</fullName>
    </submittedName>
</protein>
<organism evidence="3 4">
    <name type="scientific">Pseudochrobactrum asaccharolyticum</name>
    <dbReference type="NCBI Taxonomy" id="354351"/>
    <lineage>
        <taxon>Bacteria</taxon>
        <taxon>Pseudomonadati</taxon>
        <taxon>Pseudomonadota</taxon>
        <taxon>Alphaproteobacteria</taxon>
        <taxon>Hyphomicrobiales</taxon>
        <taxon>Brucellaceae</taxon>
        <taxon>Pseudochrobactrum</taxon>
    </lineage>
</organism>
<evidence type="ECO:0000313" key="4">
    <source>
        <dbReference type="Proteomes" id="UP000252893"/>
    </source>
</evidence>